<dbReference type="Proteomes" id="UP000184693">
    <property type="component" value="Unassembled WGS sequence"/>
</dbReference>
<dbReference type="EMBL" id="FSRM01000001">
    <property type="protein sequence ID" value="SIO02592.1"/>
    <property type="molecule type" value="Genomic_DNA"/>
</dbReference>
<proteinExistence type="predicted"/>
<gene>
    <name evidence="1" type="ORF">SAMN05444168_2116</name>
</gene>
<protein>
    <submittedName>
        <fullName evidence="1">Uncharacterized protein</fullName>
    </submittedName>
</protein>
<name>A0A1N6G5A4_9BURK</name>
<accession>A0A1N6G5A4</accession>
<reference evidence="1 2" key="1">
    <citation type="submission" date="2016-11" db="EMBL/GenBank/DDBJ databases">
        <authorList>
            <person name="Jaros S."/>
            <person name="Januszkiewicz K."/>
            <person name="Wedrychowicz H."/>
        </authorList>
    </citation>
    <scope>NUCLEOTIDE SEQUENCE [LARGE SCALE GENOMIC DNA]</scope>
    <source>
        <strain evidence="1 2">GAS86</strain>
    </source>
</reference>
<sequence>MHPLLRHRLLLLRMQALQLRTLLLLRATLLLRHRLLLLRTQALLLRTLVRLRLLQLRAQASKLSYRVRLWAKTTSEDRYGLPVR</sequence>
<organism evidence="1 2">
    <name type="scientific">Paraburkholderia phenazinium</name>
    <dbReference type="NCBI Taxonomy" id="60549"/>
    <lineage>
        <taxon>Bacteria</taxon>
        <taxon>Pseudomonadati</taxon>
        <taxon>Pseudomonadota</taxon>
        <taxon>Betaproteobacteria</taxon>
        <taxon>Burkholderiales</taxon>
        <taxon>Burkholderiaceae</taxon>
        <taxon>Paraburkholderia</taxon>
    </lineage>
</organism>
<dbReference type="AlphaFoldDB" id="A0A1N6G5A4"/>
<evidence type="ECO:0000313" key="1">
    <source>
        <dbReference type="EMBL" id="SIO02592.1"/>
    </source>
</evidence>
<evidence type="ECO:0000313" key="2">
    <source>
        <dbReference type="Proteomes" id="UP000184693"/>
    </source>
</evidence>